<dbReference type="EMBL" id="MVDE01000006">
    <property type="protein sequence ID" value="PKQ67887.1"/>
    <property type="molecule type" value="Genomic_DNA"/>
</dbReference>
<evidence type="ECO:0000256" key="4">
    <source>
        <dbReference type="ARBA" id="ARBA00022679"/>
    </source>
</evidence>
<dbReference type="Proteomes" id="UP000233618">
    <property type="component" value="Unassembled WGS sequence"/>
</dbReference>
<comment type="caution">
    <text evidence="13">The sequence shown here is derived from an EMBL/GenBank/DDBJ whole genome shotgun (WGS) entry which is preliminary data.</text>
</comment>
<dbReference type="InterPro" id="IPR003374">
    <property type="entry name" value="ApbE-like_sf"/>
</dbReference>
<feature type="binding site" evidence="11">
    <location>
        <position position="288"/>
    </location>
    <ligand>
        <name>Mg(2+)</name>
        <dbReference type="ChEBI" id="CHEBI:18420"/>
    </ligand>
</feature>
<evidence type="ECO:0000313" key="13">
    <source>
        <dbReference type="EMBL" id="PKQ67887.1"/>
    </source>
</evidence>
<dbReference type="InterPro" id="IPR024932">
    <property type="entry name" value="ApbE"/>
</dbReference>
<keyword evidence="7 10" id="KW-0460">Magnesium</keyword>
<dbReference type="PANTHER" id="PTHR30040">
    <property type="entry name" value="THIAMINE BIOSYNTHESIS LIPOPROTEIN APBE"/>
    <property type="match status" value="1"/>
</dbReference>
<evidence type="ECO:0000256" key="2">
    <source>
        <dbReference type="ARBA" id="ARBA00016337"/>
    </source>
</evidence>
<reference evidence="13 14" key="1">
    <citation type="journal article" date="2017" name="Front. Microbiol.">
        <title>Labilibaculum manganireducens gen. nov., sp. nov. and Labilibaculum filiforme sp. nov., Novel Bacteroidetes Isolated from Subsurface Sediments of the Baltic Sea.</title>
        <authorList>
            <person name="Vandieken V."/>
            <person name="Marshall I.P."/>
            <person name="Niemann H."/>
            <person name="Engelen B."/>
            <person name="Cypionka H."/>
        </authorList>
    </citation>
    <scope>NUCLEOTIDE SEQUENCE [LARGE SCALE GENOMIC DNA]</scope>
    <source>
        <strain evidence="13 14">59.10-2M</strain>
    </source>
</reference>
<comment type="cofactor">
    <cofactor evidence="11">
        <name>Mg(2+)</name>
        <dbReference type="ChEBI" id="CHEBI:18420"/>
    </cofactor>
    <cofactor evidence="11">
        <name>Mn(2+)</name>
        <dbReference type="ChEBI" id="CHEBI:29035"/>
    </cofactor>
    <text evidence="11">Magnesium. Can also use manganese.</text>
</comment>
<evidence type="ECO:0000256" key="7">
    <source>
        <dbReference type="ARBA" id="ARBA00022842"/>
    </source>
</evidence>
<gene>
    <name evidence="13" type="ORF">BZG01_05785</name>
</gene>
<keyword evidence="5 10" id="KW-0479">Metal-binding</keyword>
<dbReference type="Pfam" id="PF02424">
    <property type="entry name" value="ApbE"/>
    <property type="match status" value="1"/>
</dbReference>
<dbReference type="GO" id="GO:0046872">
    <property type="term" value="F:metal ion binding"/>
    <property type="evidence" value="ECO:0007669"/>
    <property type="project" value="UniProtKB-UniRule"/>
</dbReference>
<accession>A0A2N3IC55</accession>
<organism evidence="13 14">
    <name type="scientific">Labilibaculum manganireducens</name>
    <dbReference type="NCBI Taxonomy" id="1940525"/>
    <lineage>
        <taxon>Bacteria</taxon>
        <taxon>Pseudomonadati</taxon>
        <taxon>Bacteroidota</taxon>
        <taxon>Bacteroidia</taxon>
        <taxon>Marinilabiliales</taxon>
        <taxon>Marinifilaceae</taxon>
        <taxon>Labilibaculum</taxon>
    </lineage>
</organism>
<keyword evidence="6 10" id="KW-0274">FAD</keyword>
<feature type="signal peptide" evidence="12">
    <location>
        <begin position="1"/>
        <end position="20"/>
    </location>
</feature>
<dbReference type="RefSeq" id="WP_101308892.1">
    <property type="nucleotide sequence ID" value="NZ_MVDE01000006.1"/>
</dbReference>
<dbReference type="GO" id="GO:0016740">
    <property type="term" value="F:transferase activity"/>
    <property type="evidence" value="ECO:0007669"/>
    <property type="project" value="UniProtKB-UniRule"/>
</dbReference>
<proteinExistence type="inferred from homology"/>
<protein>
    <recommendedName>
        <fullName evidence="2 10">FAD:protein FMN transferase</fullName>
        <ecNumber evidence="1 10">2.7.1.180</ecNumber>
    </recommendedName>
    <alternativeName>
        <fullName evidence="8 10">Flavin transferase</fullName>
    </alternativeName>
</protein>
<evidence type="ECO:0000256" key="3">
    <source>
        <dbReference type="ARBA" id="ARBA00022630"/>
    </source>
</evidence>
<feature type="binding site" evidence="11">
    <location>
        <position position="284"/>
    </location>
    <ligand>
        <name>Mg(2+)</name>
        <dbReference type="ChEBI" id="CHEBI:18420"/>
    </ligand>
</feature>
<evidence type="ECO:0000256" key="9">
    <source>
        <dbReference type="ARBA" id="ARBA00048540"/>
    </source>
</evidence>
<dbReference type="PIRSF" id="PIRSF006268">
    <property type="entry name" value="ApbE"/>
    <property type="match status" value="1"/>
</dbReference>
<keyword evidence="12" id="KW-0732">Signal</keyword>
<dbReference type="SUPFAM" id="SSF143631">
    <property type="entry name" value="ApbE-like"/>
    <property type="match status" value="1"/>
</dbReference>
<evidence type="ECO:0000313" key="14">
    <source>
        <dbReference type="Proteomes" id="UP000233618"/>
    </source>
</evidence>
<feature type="chain" id="PRO_5039942833" description="FAD:protein FMN transferase" evidence="12">
    <location>
        <begin position="21"/>
        <end position="352"/>
    </location>
</feature>
<comment type="catalytic activity">
    <reaction evidence="9 10">
        <text>L-threonyl-[protein] + FAD = FMN-L-threonyl-[protein] + AMP + H(+)</text>
        <dbReference type="Rhea" id="RHEA:36847"/>
        <dbReference type="Rhea" id="RHEA-COMP:11060"/>
        <dbReference type="Rhea" id="RHEA-COMP:11061"/>
        <dbReference type="ChEBI" id="CHEBI:15378"/>
        <dbReference type="ChEBI" id="CHEBI:30013"/>
        <dbReference type="ChEBI" id="CHEBI:57692"/>
        <dbReference type="ChEBI" id="CHEBI:74257"/>
        <dbReference type="ChEBI" id="CHEBI:456215"/>
        <dbReference type="EC" id="2.7.1.180"/>
    </reaction>
</comment>
<evidence type="ECO:0000256" key="8">
    <source>
        <dbReference type="ARBA" id="ARBA00031306"/>
    </source>
</evidence>
<dbReference type="Gene3D" id="3.10.520.10">
    <property type="entry name" value="ApbE-like domains"/>
    <property type="match status" value="1"/>
</dbReference>
<dbReference type="AlphaFoldDB" id="A0A2N3IC55"/>
<keyword evidence="3 10" id="KW-0285">Flavoprotein</keyword>
<evidence type="ECO:0000256" key="1">
    <source>
        <dbReference type="ARBA" id="ARBA00011955"/>
    </source>
</evidence>
<evidence type="ECO:0000256" key="6">
    <source>
        <dbReference type="ARBA" id="ARBA00022827"/>
    </source>
</evidence>
<evidence type="ECO:0000256" key="10">
    <source>
        <dbReference type="PIRNR" id="PIRNR006268"/>
    </source>
</evidence>
<keyword evidence="14" id="KW-1185">Reference proteome</keyword>
<feature type="binding site" evidence="11">
    <location>
        <position position="172"/>
    </location>
    <ligand>
        <name>Mg(2+)</name>
        <dbReference type="ChEBI" id="CHEBI:18420"/>
    </ligand>
</feature>
<comment type="similarity">
    <text evidence="10">Belongs to the ApbE family.</text>
</comment>
<sequence>MKQFGILLLLLTGVLLSASAQNNKSYTEVLLLMGSRFEMTAVTSDENQARLAIKTGIDEIKRIELLISSWDPNSQTSKIIANAGIEPVVVDQELFNLIRRSIKISNLTHGAFDISYASMDKIWKFDGSMKSMPDSLSVAASVSKINYKNIILDEEKHSVFLKKAGMKIGFGAIGKGYAANKALELMAKMNLDGALVNASGDLISWGKDEGGKDWKIGITNPKNKNQIYSWLTIGETAVVTSGNYEKFVEFNGIKYSHIIDPRTGYPVKGLSSVTVICPNAELADALATSVFVLGKDNGLELINRLNGIECILVTDDQKLITSNNLKLEYQNDNKKNNYQIQIGETNEKQKEN</sequence>
<evidence type="ECO:0000256" key="12">
    <source>
        <dbReference type="SAM" id="SignalP"/>
    </source>
</evidence>
<dbReference type="PANTHER" id="PTHR30040:SF2">
    <property type="entry name" value="FAD:PROTEIN FMN TRANSFERASE"/>
    <property type="match status" value="1"/>
</dbReference>
<keyword evidence="4 10" id="KW-0808">Transferase</keyword>
<dbReference type="EC" id="2.7.1.180" evidence="1 10"/>
<evidence type="ECO:0000256" key="5">
    <source>
        <dbReference type="ARBA" id="ARBA00022723"/>
    </source>
</evidence>
<evidence type="ECO:0000256" key="11">
    <source>
        <dbReference type="PIRSR" id="PIRSR006268-2"/>
    </source>
</evidence>
<name>A0A2N3IC55_9BACT</name>